<dbReference type="Proteomes" id="UP000092666">
    <property type="component" value="Unassembled WGS sequence"/>
</dbReference>
<keyword evidence="2" id="KW-1185">Reference proteome</keyword>
<reference evidence="1 2" key="1">
    <citation type="submission" date="2013-07" db="EMBL/GenBank/DDBJ databases">
        <title>The Genome Sequence of Cryptococcus heveanensis BCC8398.</title>
        <authorList>
            <consortium name="The Broad Institute Genome Sequencing Platform"/>
            <person name="Cuomo C."/>
            <person name="Litvintseva A."/>
            <person name="Chen Y."/>
            <person name="Heitman J."/>
            <person name="Sun S."/>
            <person name="Springer D."/>
            <person name="Dromer F."/>
            <person name="Young S.K."/>
            <person name="Zeng Q."/>
            <person name="Gargeya S."/>
            <person name="Fitzgerald M."/>
            <person name="Abouelleil A."/>
            <person name="Alvarado L."/>
            <person name="Berlin A.M."/>
            <person name="Chapman S.B."/>
            <person name="Dewar J."/>
            <person name="Goldberg J."/>
            <person name="Griggs A."/>
            <person name="Gujja S."/>
            <person name="Hansen M."/>
            <person name="Howarth C."/>
            <person name="Imamovic A."/>
            <person name="Larimer J."/>
            <person name="McCowan C."/>
            <person name="Murphy C."/>
            <person name="Pearson M."/>
            <person name="Priest M."/>
            <person name="Roberts A."/>
            <person name="Saif S."/>
            <person name="Shea T."/>
            <person name="Sykes S."/>
            <person name="Wortman J."/>
            <person name="Nusbaum C."/>
            <person name="Birren B."/>
        </authorList>
    </citation>
    <scope>NUCLEOTIDE SEQUENCE [LARGE SCALE GENOMIC DNA]</scope>
    <source>
        <strain evidence="1 2">BCC8398</strain>
    </source>
</reference>
<gene>
    <name evidence="1" type="ORF">I316_04735</name>
</gene>
<reference evidence="2" key="2">
    <citation type="submission" date="2013-12" db="EMBL/GenBank/DDBJ databases">
        <title>Evolution of pathogenesis and genome organization in the Tremellales.</title>
        <authorList>
            <person name="Cuomo C."/>
            <person name="Litvintseva A."/>
            <person name="Heitman J."/>
            <person name="Chen Y."/>
            <person name="Sun S."/>
            <person name="Springer D."/>
            <person name="Dromer F."/>
            <person name="Young S."/>
            <person name="Zeng Q."/>
            <person name="Chapman S."/>
            <person name="Gujja S."/>
            <person name="Saif S."/>
            <person name="Birren B."/>
        </authorList>
    </citation>
    <scope>NUCLEOTIDE SEQUENCE [LARGE SCALE GENOMIC DNA]</scope>
    <source>
        <strain evidence="2">BCC8398</strain>
    </source>
</reference>
<proteinExistence type="predicted"/>
<organism evidence="1 2">
    <name type="scientific">Kwoniella heveanensis BCC8398</name>
    <dbReference type="NCBI Taxonomy" id="1296120"/>
    <lineage>
        <taxon>Eukaryota</taxon>
        <taxon>Fungi</taxon>
        <taxon>Dikarya</taxon>
        <taxon>Basidiomycota</taxon>
        <taxon>Agaricomycotina</taxon>
        <taxon>Tremellomycetes</taxon>
        <taxon>Tremellales</taxon>
        <taxon>Cryptococcaceae</taxon>
        <taxon>Kwoniella</taxon>
    </lineage>
</organism>
<name>A0A1B9GRJ5_9TREE</name>
<accession>A0A1B9GRJ5</accession>
<protein>
    <submittedName>
        <fullName evidence="1">Uncharacterized protein</fullName>
    </submittedName>
</protein>
<evidence type="ECO:0000313" key="2">
    <source>
        <dbReference type="Proteomes" id="UP000092666"/>
    </source>
</evidence>
<dbReference type="EMBL" id="KI669504">
    <property type="protein sequence ID" value="OCF33661.1"/>
    <property type="molecule type" value="Genomic_DNA"/>
</dbReference>
<evidence type="ECO:0000313" key="1">
    <source>
        <dbReference type="EMBL" id="OCF33661.1"/>
    </source>
</evidence>
<sequence length="157" mass="17414">MIQLGRQAEKAGPMTSNDEKVESGKIIHLFLGLCYREGLEAWTHSTNSLYCSLVSFLLKHDGRSLLRSLIGTLSDELAKSVISPRYTFQIAAMIHDIDLAAAAVRLLDPWVFTSIDTTGDKVDAEDLYEGDEPANIDKSPTLDLTAVSYKQFKKYVS</sequence>
<dbReference type="AlphaFoldDB" id="A0A1B9GRJ5"/>